<dbReference type="OrthoDB" id="3600083at2759"/>
<evidence type="ECO:0000313" key="2">
    <source>
        <dbReference type="EMBL" id="ROW18339.1"/>
    </source>
</evidence>
<feature type="compositionally biased region" description="Low complexity" evidence="1">
    <location>
        <begin position="463"/>
        <end position="476"/>
    </location>
</feature>
<feature type="compositionally biased region" description="Low complexity" evidence="1">
    <location>
        <begin position="545"/>
        <end position="558"/>
    </location>
</feature>
<feature type="compositionally biased region" description="Basic and acidic residues" evidence="1">
    <location>
        <begin position="517"/>
        <end position="531"/>
    </location>
</feature>
<organism evidence="2 3">
    <name type="scientific">Cytospora leucostoma</name>
    <dbReference type="NCBI Taxonomy" id="1230097"/>
    <lineage>
        <taxon>Eukaryota</taxon>
        <taxon>Fungi</taxon>
        <taxon>Dikarya</taxon>
        <taxon>Ascomycota</taxon>
        <taxon>Pezizomycotina</taxon>
        <taxon>Sordariomycetes</taxon>
        <taxon>Sordariomycetidae</taxon>
        <taxon>Diaporthales</taxon>
        <taxon>Cytosporaceae</taxon>
        <taxon>Cytospora</taxon>
    </lineage>
</organism>
<dbReference type="STRING" id="1230097.A0A423XP94"/>
<dbReference type="EMBL" id="LKEB01000001">
    <property type="protein sequence ID" value="ROW18339.1"/>
    <property type="molecule type" value="Genomic_DNA"/>
</dbReference>
<feature type="compositionally biased region" description="Basic and acidic residues" evidence="1">
    <location>
        <begin position="169"/>
        <end position="188"/>
    </location>
</feature>
<feature type="compositionally biased region" description="Polar residues" evidence="1">
    <location>
        <begin position="58"/>
        <end position="67"/>
    </location>
</feature>
<feature type="compositionally biased region" description="Low complexity" evidence="1">
    <location>
        <begin position="360"/>
        <end position="372"/>
    </location>
</feature>
<feature type="region of interest" description="Disordered" evidence="1">
    <location>
        <begin position="1"/>
        <end position="580"/>
    </location>
</feature>
<sequence length="580" mass="59756">MSVRNLRAMFESRKQESPPDRGRSPGESSAGTDSPRRLSKVRTSFVAIEKDGRIGLQRNPSEASSLSGRKLSGDTEATSSVQLDNTSTNVSSPTASRPEFIRGPASAISISSAPQDSGNPPAGGDTTTTNPSDIQDPVPGGPGGPGGAAIANTGKQAVLAESPQIKQGIGRDRESEGFRNSRSRRPEPIGETSEGQVAPDVAQSEAGTGSEGVNEGSNKDPAGGSATRGTSGGAEVTKILNGVDKTKATKPAAGTARKTANAQPVKSSTPASQSKPAGKPSETAARRSTTPNAEKKTAEKRPTKKLTSTNVSPEGLAKPRSKSSTRPAKIPASLTSHTTASGSRSRATSGNGPPSAHANTGRPTSRTSTTSGNANKSVRRSASAVGRQRPSIGPPPKLPAKDHPVPKKESKVDESFLARMTRPTQSYANKVSDKVPVTPPRRSASATRKPASAKSGTSRKPTSRATSAAPSAAASPENDRKVDYSAAKNISPVVEQTPPTAEESVTKKAESGGLSTNKEKESIPEPPKTPERQPTILEEKEEAEALLADAAPAVASAAPRLPKEPDVEEAGVPLADGEHK</sequence>
<name>A0A423XP94_9PEZI</name>
<comment type="caution">
    <text evidence="2">The sequence shown here is derived from an EMBL/GenBank/DDBJ whole genome shotgun (WGS) entry which is preliminary data.</text>
</comment>
<protein>
    <submittedName>
        <fullName evidence="2">Uncharacterized protein</fullName>
    </submittedName>
</protein>
<feature type="compositionally biased region" description="Low complexity" evidence="1">
    <location>
        <begin position="335"/>
        <end position="350"/>
    </location>
</feature>
<proteinExistence type="predicted"/>
<dbReference type="Proteomes" id="UP000285146">
    <property type="component" value="Unassembled WGS sequence"/>
</dbReference>
<gene>
    <name evidence="2" type="ORF">VPNG_00498</name>
</gene>
<feature type="compositionally biased region" description="Polar residues" evidence="1">
    <location>
        <begin position="75"/>
        <end position="95"/>
    </location>
</feature>
<keyword evidence="3" id="KW-1185">Reference proteome</keyword>
<feature type="compositionally biased region" description="Low complexity" evidence="1">
    <location>
        <begin position="249"/>
        <end position="260"/>
    </location>
</feature>
<feature type="compositionally biased region" description="Basic and acidic residues" evidence="1">
    <location>
        <begin position="10"/>
        <end position="24"/>
    </location>
</feature>
<feature type="compositionally biased region" description="Basic and acidic residues" evidence="1">
    <location>
        <begin position="399"/>
        <end position="416"/>
    </location>
</feature>
<reference evidence="2 3" key="1">
    <citation type="submission" date="2015-09" db="EMBL/GenBank/DDBJ databases">
        <title>Host preference determinants of Valsa canker pathogens revealed by comparative genomics.</title>
        <authorList>
            <person name="Yin Z."/>
            <person name="Huang L."/>
        </authorList>
    </citation>
    <scope>NUCLEOTIDE SEQUENCE [LARGE SCALE GENOMIC DNA]</scope>
    <source>
        <strain evidence="2 3">SXYLt</strain>
    </source>
</reference>
<accession>A0A423XP94</accession>
<dbReference type="InParanoid" id="A0A423XP94"/>
<dbReference type="AlphaFoldDB" id="A0A423XP94"/>
<feature type="compositionally biased region" description="Polar residues" evidence="1">
    <location>
        <begin position="261"/>
        <end position="275"/>
    </location>
</feature>
<evidence type="ECO:0000313" key="3">
    <source>
        <dbReference type="Proteomes" id="UP000285146"/>
    </source>
</evidence>
<evidence type="ECO:0000256" key="1">
    <source>
        <dbReference type="SAM" id="MobiDB-lite"/>
    </source>
</evidence>